<dbReference type="VEuPathDB" id="VectorBase:HLOH_047064"/>
<accession>A0A9J6GYE4</accession>
<comment type="caution">
    <text evidence="2">The sequence shown here is derived from an EMBL/GenBank/DDBJ whole genome shotgun (WGS) entry which is preliminary data.</text>
</comment>
<sequence length="110" mass="12587">MQRPPASLWREKTVQVQFWCCFMFVPSAHRRSLARRRNQQGIMLPGARINALYDSFVDLLPSCGDVESNPGLTEKMFPKILDEIRQLEESSGAATQRLSETFDKQPLTES</sequence>
<gene>
    <name evidence="2" type="ORF">HPB48_024938</name>
</gene>
<reference evidence="2 3" key="1">
    <citation type="journal article" date="2020" name="Cell">
        <title>Large-Scale Comparative Analyses of Tick Genomes Elucidate Their Genetic Diversity and Vector Capacities.</title>
        <authorList>
            <consortium name="Tick Genome and Microbiome Consortium (TIGMIC)"/>
            <person name="Jia N."/>
            <person name="Wang J."/>
            <person name="Shi W."/>
            <person name="Du L."/>
            <person name="Sun Y."/>
            <person name="Zhan W."/>
            <person name="Jiang J.F."/>
            <person name="Wang Q."/>
            <person name="Zhang B."/>
            <person name="Ji P."/>
            <person name="Bell-Sakyi L."/>
            <person name="Cui X.M."/>
            <person name="Yuan T.T."/>
            <person name="Jiang B.G."/>
            <person name="Yang W.F."/>
            <person name="Lam T.T."/>
            <person name="Chang Q.C."/>
            <person name="Ding S.J."/>
            <person name="Wang X.J."/>
            <person name="Zhu J.G."/>
            <person name="Ruan X.D."/>
            <person name="Zhao L."/>
            <person name="Wei J.T."/>
            <person name="Ye R.Z."/>
            <person name="Que T.C."/>
            <person name="Du C.H."/>
            <person name="Zhou Y.H."/>
            <person name="Cheng J.X."/>
            <person name="Dai P.F."/>
            <person name="Guo W.B."/>
            <person name="Han X.H."/>
            <person name="Huang E.J."/>
            <person name="Li L.F."/>
            <person name="Wei W."/>
            <person name="Gao Y.C."/>
            <person name="Liu J.Z."/>
            <person name="Shao H.Z."/>
            <person name="Wang X."/>
            <person name="Wang C.C."/>
            <person name="Yang T.C."/>
            <person name="Huo Q.B."/>
            <person name="Li W."/>
            <person name="Chen H.Y."/>
            <person name="Chen S.E."/>
            <person name="Zhou L.G."/>
            <person name="Ni X.B."/>
            <person name="Tian J.H."/>
            <person name="Sheng Y."/>
            <person name="Liu T."/>
            <person name="Pan Y.S."/>
            <person name="Xia L.Y."/>
            <person name="Li J."/>
            <person name="Zhao F."/>
            <person name="Cao W.C."/>
        </authorList>
    </citation>
    <scope>NUCLEOTIDE SEQUENCE [LARGE SCALE GENOMIC DNA]</scope>
    <source>
        <strain evidence="2">HaeL-2018</strain>
    </source>
</reference>
<dbReference type="EMBL" id="JABSTR010001124">
    <property type="protein sequence ID" value="KAH9383439.1"/>
    <property type="molecule type" value="Genomic_DNA"/>
</dbReference>
<feature type="region of interest" description="Disordered" evidence="1">
    <location>
        <begin position="90"/>
        <end position="110"/>
    </location>
</feature>
<keyword evidence="3" id="KW-1185">Reference proteome</keyword>
<evidence type="ECO:0000313" key="2">
    <source>
        <dbReference type="EMBL" id="KAH9383439.1"/>
    </source>
</evidence>
<evidence type="ECO:0000256" key="1">
    <source>
        <dbReference type="SAM" id="MobiDB-lite"/>
    </source>
</evidence>
<name>A0A9J6GYE4_HAELO</name>
<proteinExistence type="predicted"/>
<organism evidence="2 3">
    <name type="scientific">Haemaphysalis longicornis</name>
    <name type="common">Bush tick</name>
    <dbReference type="NCBI Taxonomy" id="44386"/>
    <lineage>
        <taxon>Eukaryota</taxon>
        <taxon>Metazoa</taxon>
        <taxon>Ecdysozoa</taxon>
        <taxon>Arthropoda</taxon>
        <taxon>Chelicerata</taxon>
        <taxon>Arachnida</taxon>
        <taxon>Acari</taxon>
        <taxon>Parasitiformes</taxon>
        <taxon>Ixodida</taxon>
        <taxon>Ixodoidea</taxon>
        <taxon>Ixodidae</taxon>
        <taxon>Haemaphysalinae</taxon>
        <taxon>Haemaphysalis</taxon>
    </lineage>
</organism>
<evidence type="ECO:0000313" key="3">
    <source>
        <dbReference type="Proteomes" id="UP000821853"/>
    </source>
</evidence>
<dbReference type="AlphaFoldDB" id="A0A9J6GYE4"/>
<dbReference type="Proteomes" id="UP000821853">
    <property type="component" value="Unassembled WGS sequence"/>
</dbReference>
<protein>
    <submittedName>
        <fullName evidence="2">Uncharacterized protein</fullName>
    </submittedName>
</protein>